<evidence type="ECO:0000256" key="9">
    <source>
        <dbReference type="ARBA" id="ARBA00023180"/>
    </source>
</evidence>
<keyword evidence="2" id="KW-0812">Transmembrane</keyword>
<dbReference type="InterPro" id="IPR003987">
    <property type="entry name" value="ICAM_VCAM_N"/>
</dbReference>
<comment type="subcellular location">
    <subcellularLocation>
        <location evidence="1">Membrane</location>
        <topology evidence="1">Single-pass type I membrane protein</topology>
    </subcellularLocation>
</comment>
<keyword evidence="3" id="KW-0732">Signal</keyword>
<keyword evidence="4" id="KW-0677">Repeat</keyword>
<reference evidence="12 13" key="1">
    <citation type="submission" date="2019-09" db="EMBL/GenBank/DDBJ databases">
        <title>Bird 10,000 Genomes (B10K) Project - Family phase.</title>
        <authorList>
            <person name="Zhang G."/>
        </authorList>
    </citation>
    <scope>NUCLEOTIDE SEQUENCE [LARGE SCALE GENOMIC DNA]</scope>
    <source>
        <strain evidence="12">B10K-DU-007-02</strain>
        <tissue evidence="12">Mixed tissue sample</tissue>
    </source>
</reference>
<dbReference type="PANTHER" id="PTHR13771">
    <property type="entry name" value="INTERCELLULAR ADHESION MOLECULE"/>
    <property type="match status" value="1"/>
</dbReference>
<dbReference type="SUPFAM" id="SSF48726">
    <property type="entry name" value="Immunoglobulin"/>
    <property type="match status" value="1"/>
</dbReference>
<feature type="region of interest" description="Disordered" evidence="11">
    <location>
        <begin position="80"/>
        <end position="107"/>
    </location>
</feature>
<keyword evidence="6" id="KW-1133">Transmembrane helix</keyword>
<comment type="caution">
    <text evidence="12">The sequence shown here is derived from an EMBL/GenBank/DDBJ whole genome shotgun (WGS) entry which is preliminary data.</text>
</comment>
<keyword evidence="8" id="KW-1015">Disulfide bond</keyword>
<keyword evidence="7" id="KW-0472">Membrane</keyword>
<evidence type="ECO:0000256" key="11">
    <source>
        <dbReference type="SAM" id="MobiDB-lite"/>
    </source>
</evidence>
<evidence type="ECO:0000256" key="10">
    <source>
        <dbReference type="ARBA" id="ARBA00023319"/>
    </source>
</evidence>
<keyword evidence="10" id="KW-0393">Immunoglobulin domain</keyword>
<dbReference type="PRINTS" id="PR01472">
    <property type="entry name" value="ICAMVCAM1"/>
</dbReference>
<proteinExistence type="predicted"/>
<keyword evidence="13" id="KW-1185">Reference proteome</keyword>
<evidence type="ECO:0000256" key="1">
    <source>
        <dbReference type="ARBA" id="ARBA00004479"/>
    </source>
</evidence>
<evidence type="ECO:0000256" key="3">
    <source>
        <dbReference type="ARBA" id="ARBA00022729"/>
    </source>
</evidence>
<dbReference type="InterPro" id="IPR036179">
    <property type="entry name" value="Ig-like_dom_sf"/>
</dbReference>
<protein>
    <submittedName>
        <fullName evidence="12">VCAM1 protein</fullName>
    </submittedName>
</protein>
<organism evidence="12 13">
    <name type="scientific">Piprites chloris</name>
    <name type="common">Wing-barred manakin</name>
    <dbReference type="NCBI Taxonomy" id="114369"/>
    <lineage>
        <taxon>Eukaryota</taxon>
        <taxon>Metazoa</taxon>
        <taxon>Chordata</taxon>
        <taxon>Craniata</taxon>
        <taxon>Vertebrata</taxon>
        <taxon>Euteleostomi</taxon>
        <taxon>Archelosauria</taxon>
        <taxon>Archosauria</taxon>
        <taxon>Dinosauria</taxon>
        <taxon>Saurischia</taxon>
        <taxon>Theropoda</taxon>
        <taxon>Coelurosauria</taxon>
        <taxon>Aves</taxon>
        <taxon>Neognathae</taxon>
        <taxon>Neoaves</taxon>
        <taxon>Telluraves</taxon>
        <taxon>Australaves</taxon>
        <taxon>Passeriformes</taxon>
        <taxon>Pipridae</taxon>
        <taxon>Piprites</taxon>
    </lineage>
</organism>
<dbReference type="Proteomes" id="UP000520962">
    <property type="component" value="Unassembled WGS sequence"/>
</dbReference>
<keyword evidence="9" id="KW-0325">Glycoprotein</keyword>
<evidence type="ECO:0000256" key="2">
    <source>
        <dbReference type="ARBA" id="ARBA00022692"/>
    </source>
</evidence>
<evidence type="ECO:0000256" key="7">
    <source>
        <dbReference type="ARBA" id="ARBA00023136"/>
    </source>
</evidence>
<dbReference type="PANTHER" id="PTHR13771:SF9">
    <property type="entry name" value="INTERCELLULAR ADHESION MOLECULE 5"/>
    <property type="match status" value="1"/>
</dbReference>
<feature type="non-terminal residue" evidence="12">
    <location>
        <position position="107"/>
    </location>
</feature>
<sequence length="107" mass="11865">LSEVTEGKSNPFIYYTCNGKREKKDVQLIIYHVPQQPELAEVPPLATGQPWELLCAVAGAAPLRNLTVRLRRGRHVLSTRSFEGDGQEGPREVRVTQRVTPGAQDDG</sequence>
<dbReference type="InterPro" id="IPR013783">
    <property type="entry name" value="Ig-like_fold"/>
</dbReference>
<dbReference type="GO" id="GO:0005886">
    <property type="term" value="C:plasma membrane"/>
    <property type="evidence" value="ECO:0007669"/>
    <property type="project" value="TreeGrafter"/>
</dbReference>
<evidence type="ECO:0000256" key="8">
    <source>
        <dbReference type="ARBA" id="ARBA00023157"/>
    </source>
</evidence>
<accession>A0A7L0JI96</accession>
<name>A0A7L0JI96_PIPCL</name>
<dbReference type="GO" id="GO:0005178">
    <property type="term" value="F:integrin binding"/>
    <property type="evidence" value="ECO:0007669"/>
    <property type="project" value="InterPro"/>
</dbReference>
<evidence type="ECO:0000313" key="12">
    <source>
        <dbReference type="EMBL" id="NXK43617.1"/>
    </source>
</evidence>
<dbReference type="AlphaFoldDB" id="A0A7L0JI96"/>
<evidence type="ECO:0000256" key="6">
    <source>
        <dbReference type="ARBA" id="ARBA00022989"/>
    </source>
</evidence>
<dbReference type="EMBL" id="VXAH01000931">
    <property type="protein sequence ID" value="NXK43617.1"/>
    <property type="molecule type" value="Genomic_DNA"/>
</dbReference>
<dbReference type="Gene3D" id="2.60.40.10">
    <property type="entry name" value="Immunoglobulins"/>
    <property type="match status" value="1"/>
</dbReference>
<feature type="non-terminal residue" evidence="12">
    <location>
        <position position="1"/>
    </location>
</feature>
<dbReference type="GO" id="GO:0098609">
    <property type="term" value="P:cell-cell adhesion"/>
    <property type="evidence" value="ECO:0007669"/>
    <property type="project" value="InterPro"/>
</dbReference>
<dbReference type="InterPro" id="IPR047012">
    <property type="entry name" value="ICAM_VCAM"/>
</dbReference>
<evidence type="ECO:0000256" key="5">
    <source>
        <dbReference type="ARBA" id="ARBA00022889"/>
    </source>
</evidence>
<evidence type="ECO:0000313" key="13">
    <source>
        <dbReference type="Proteomes" id="UP000520962"/>
    </source>
</evidence>
<gene>
    <name evidence="12" type="primary">Vcam1</name>
    <name evidence="12" type="ORF">PIPCHL_R15848</name>
</gene>
<keyword evidence="5" id="KW-0130">Cell adhesion</keyword>
<evidence type="ECO:0000256" key="4">
    <source>
        <dbReference type="ARBA" id="ARBA00022737"/>
    </source>
</evidence>